<dbReference type="Proteomes" id="UP000599179">
    <property type="component" value="Unassembled WGS sequence"/>
</dbReference>
<comment type="caution">
    <text evidence="1">The sequence shown here is derived from an EMBL/GenBank/DDBJ whole genome shotgun (WGS) entry which is preliminary data.</text>
</comment>
<proteinExistence type="predicted"/>
<sequence length="208" mass="24393">MIISVYSCKKENKEFDLGYINNNVYVNNFFKFKIDLPKEWIPKTDDFYRKNNEVVKEVLAGDDRVKNRILDKDEINTVNLIGLFKNKENLSIDLNPNILITAKNLEYYPDITNINDDLNQTVSFLQDSKIEDSGIKIIYLSKEFEKIIIGNQVFYKLDATFNYNGLIVNQEVYSTIRNNFSLAIILSFKNKNDKQLMHNILTSINFYE</sequence>
<evidence type="ECO:0000313" key="2">
    <source>
        <dbReference type="Proteomes" id="UP000599179"/>
    </source>
</evidence>
<accession>A0ABQ1SFQ5</accession>
<reference evidence="2" key="1">
    <citation type="journal article" date="2019" name="Int. J. Syst. Evol. Microbiol.">
        <title>The Global Catalogue of Microorganisms (GCM) 10K type strain sequencing project: providing services to taxonomists for standard genome sequencing and annotation.</title>
        <authorList>
            <consortium name="The Broad Institute Genomics Platform"/>
            <consortium name="The Broad Institute Genome Sequencing Center for Infectious Disease"/>
            <person name="Wu L."/>
            <person name="Ma J."/>
        </authorList>
    </citation>
    <scope>NUCLEOTIDE SEQUENCE [LARGE SCALE GENOMIC DNA]</scope>
    <source>
        <strain evidence="2">CGMCC 1.12931</strain>
    </source>
</reference>
<organism evidence="1 2">
    <name type="scientific">Psychroflexus planctonicus</name>
    <dbReference type="NCBI Taxonomy" id="1526575"/>
    <lineage>
        <taxon>Bacteria</taxon>
        <taxon>Pseudomonadati</taxon>
        <taxon>Bacteroidota</taxon>
        <taxon>Flavobacteriia</taxon>
        <taxon>Flavobacteriales</taxon>
        <taxon>Flavobacteriaceae</taxon>
        <taxon>Psychroflexus</taxon>
    </lineage>
</organism>
<name>A0ABQ1SFQ5_9FLAO</name>
<evidence type="ECO:0000313" key="1">
    <source>
        <dbReference type="EMBL" id="GGE27317.1"/>
    </source>
</evidence>
<dbReference type="EMBL" id="BMGM01000002">
    <property type="protein sequence ID" value="GGE27317.1"/>
    <property type="molecule type" value="Genomic_DNA"/>
</dbReference>
<protein>
    <submittedName>
        <fullName evidence="1">Uncharacterized protein</fullName>
    </submittedName>
</protein>
<keyword evidence="2" id="KW-1185">Reference proteome</keyword>
<gene>
    <name evidence="1" type="ORF">GCM10010832_05040</name>
</gene>